<evidence type="ECO:0000313" key="2">
    <source>
        <dbReference type="Proteomes" id="UP000756860"/>
    </source>
</evidence>
<dbReference type="Proteomes" id="UP000756860">
    <property type="component" value="Unassembled WGS sequence"/>
</dbReference>
<keyword evidence="2" id="KW-1185">Reference proteome</keyword>
<sequence length="101" mass="11559">MKILAVILLVVLGYAYYNKPLLPAHQEKIYLTATGTETVTDQEVFSQPQWDGLEFRDWFIVTATQDKQKQSLVSWGFVGYLKVVDTEWAPKAFELESEASK</sequence>
<dbReference type="RefSeq" id="WP_214175275.1">
    <property type="nucleotide sequence ID" value="NZ_JAHCVK010000003.1"/>
</dbReference>
<accession>A0ABS5SDM2</accession>
<gene>
    <name evidence="1" type="ORF">KI810_09400</name>
</gene>
<reference evidence="1 2" key="1">
    <citation type="submission" date="2021-05" db="EMBL/GenBank/DDBJ databases">
        <title>The draft genome of Geobacter luticola JCM 17780.</title>
        <authorList>
            <person name="Xu Z."/>
            <person name="Masuda Y."/>
            <person name="Itoh H."/>
            <person name="Senoo K."/>
        </authorList>
    </citation>
    <scope>NUCLEOTIDE SEQUENCE [LARGE SCALE GENOMIC DNA]</scope>
    <source>
        <strain evidence="1 2">JCM 17780</strain>
    </source>
</reference>
<protein>
    <submittedName>
        <fullName evidence="1">Uncharacterized protein</fullName>
    </submittedName>
</protein>
<proteinExistence type="predicted"/>
<evidence type="ECO:0000313" key="1">
    <source>
        <dbReference type="EMBL" id="MBT0653270.1"/>
    </source>
</evidence>
<comment type="caution">
    <text evidence="1">The sequence shown here is derived from an EMBL/GenBank/DDBJ whole genome shotgun (WGS) entry which is preliminary data.</text>
</comment>
<name>A0ABS5SDM2_9BACT</name>
<dbReference type="EMBL" id="JAHCVK010000003">
    <property type="protein sequence ID" value="MBT0653270.1"/>
    <property type="molecule type" value="Genomic_DNA"/>
</dbReference>
<organism evidence="1 2">
    <name type="scientific">Geomobilimonas luticola</name>
    <dbReference type="NCBI Taxonomy" id="1114878"/>
    <lineage>
        <taxon>Bacteria</taxon>
        <taxon>Pseudomonadati</taxon>
        <taxon>Thermodesulfobacteriota</taxon>
        <taxon>Desulfuromonadia</taxon>
        <taxon>Geobacterales</taxon>
        <taxon>Geobacteraceae</taxon>
        <taxon>Geomobilimonas</taxon>
    </lineage>
</organism>